<dbReference type="EMBL" id="UINC01198013">
    <property type="protein sequence ID" value="SVE15785.1"/>
    <property type="molecule type" value="Genomic_DNA"/>
</dbReference>
<dbReference type="Pfam" id="PF02482">
    <property type="entry name" value="Ribosomal_S30AE"/>
    <property type="match status" value="1"/>
</dbReference>
<reference evidence="1" key="1">
    <citation type="submission" date="2018-05" db="EMBL/GenBank/DDBJ databases">
        <authorList>
            <person name="Lanie J.A."/>
            <person name="Ng W.-L."/>
            <person name="Kazmierczak K.M."/>
            <person name="Andrzejewski T.M."/>
            <person name="Davidsen T.M."/>
            <person name="Wayne K.J."/>
            <person name="Tettelin H."/>
            <person name="Glass J.I."/>
            <person name="Rusch D."/>
            <person name="Podicherti R."/>
            <person name="Tsui H.-C.T."/>
            <person name="Winkler M.E."/>
        </authorList>
    </citation>
    <scope>NUCLEOTIDE SEQUENCE</scope>
</reference>
<dbReference type="Gene3D" id="3.30.160.100">
    <property type="entry name" value="Ribosome hibernation promotion factor-like"/>
    <property type="match status" value="1"/>
</dbReference>
<evidence type="ECO:0000313" key="1">
    <source>
        <dbReference type="EMBL" id="SVE15785.1"/>
    </source>
</evidence>
<dbReference type="CDD" id="cd00552">
    <property type="entry name" value="RaiA"/>
    <property type="match status" value="1"/>
</dbReference>
<dbReference type="NCBIfam" id="TIGR00741">
    <property type="entry name" value="yfiA"/>
    <property type="match status" value="1"/>
</dbReference>
<sequence>MPVRIGAKNMKISDLTKEHVEKACAKFDRYSDRIVNTEVIIDLCDNKHAEAETIVKVPPQRIVGKADSSHGNLCRAIDAAAGRVATQLKRCHDKLVEYR</sequence>
<gene>
    <name evidence="1" type="ORF">METZ01_LOCUS468639</name>
</gene>
<dbReference type="InterPro" id="IPR036567">
    <property type="entry name" value="RHF-like"/>
</dbReference>
<dbReference type="SUPFAM" id="SSF69754">
    <property type="entry name" value="Ribosome binding protein Y (YfiA homologue)"/>
    <property type="match status" value="1"/>
</dbReference>
<evidence type="ECO:0008006" key="2">
    <source>
        <dbReference type="Google" id="ProtNLM"/>
    </source>
</evidence>
<protein>
    <recommendedName>
        <fullName evidence="2">Ribosomal subunit interface protein</fullName>
    </recommendedName>
</protein>
<accession>A0A383B8M6</accession>
<organism evidence="1">
    <name type="scientific">marine metagenome</name>
    <dbReference type="NCBI Taxonomy" id="408172"/>
    <lineage>
        <taxon>unclassified sequences</taxon>
        <taxon>metagenomes</taxon>
        <taxon>ecological metagenomes</taxon>
    </lineage>
</organism>
<name>A0A383B8M6_9ZZZZ</name>
<dbReference type="InterPro" id="IPR003489">
    <property type="entry name" value="RHF/RaiA"/>
</dbReference>
<proteinExistence type="predicted"/>
<dbReference type="AlphaFoldDB" id="A0A383B8M6"/>